<proteinExistence type="inferred from homology"/>
<dbReference type="GO" id="GO:0043386">
    <property type="term" value="P:mycotoxin biosynthetic process"/>
    <property type="evidence" value="ECO:0007669"/>
    <property type="project" value="InterPro"/>
</dbReference>
<keyword evidence="2" id="KW-0812">Transmembrane</keyword>
<evidence type="ECO:0000313" key="4">
    <source>
        <dbReference type="Proteomes" id="UP000799770"/>
    </source>
</evidence>
<dbReference type="InterPro" id="IPR021765">
    <property type="entry name" value="UstYa-like"/>
</dbReference>
<evidence type="ECO:0000256" key="1">
    <source>
        <dbReference type="ARBA" id="ARBA00035112"/>
    </source>
</evidence>
<evidence type="ECO:0000313" key="3">
    <source>
        <dbReference type="EMBL" id="KAF2119081.1"/>
    </source>
</evidence>
<keyword evidence="2" id="KW-1133">Transmembrane helix</keyword>
<evidence type="ECO:0008006" key="5">
    <source>
        <dbReference type="Google" id="ProtNLM"/>
    </source>
</evidence>
<dbReference type="PANTHER" id="PTHR33365">
    <property type="entry name" value="YALI0B05434P"/>
    <property type="match status" value="1"/>
</dbReference>
<comment type="similarity">
    <text evidence="1">Belongs to the ustYa family.</text>
</comment>
<reference evidence="3" key="1">
    <citation type="journal article" date="2020" name="Stud. Mycol.">
        <title>101 Dothideomycetes genomes: a test case for predicting lifestyles and emergence of pathogens.</title>
        <authorList>
            <person name="Haridas S."/>
            <person name="Albert R."/>
            <person name="Binder M."/>
            <person name="Bloem J."/>
            <person name="Labutti K."/>
            <person name="Salamov A."/>
            <person name="Andreopoulos B."/>
            <person name="Baker S."/>
            <person name="Barry K."/>
            <person name="Bills G."/>
            <person name="Bluhm B."/>
            <person name="Cannon C."/>
            <person name="Castanera R."/>
            <person name="Culley D."/>
            <person name="Daum C."/>
            <person name="Ezra D."/>
            <person name="Gonzalez J."/>
            <person name="Henrissat B."/>
            <person name="Kuo A."/>
            <person name="Liang C."/>
            <person name="Lipzen A."/>
            <person name="Lutzoni F."/>
            <person name="Magnuson J."/>
            <person name="Mondo S."/>
            <person name="Nolan M."/>
            <person name="Ohm R."/>
            <person name="Pangilinan J."/>
            <person name="Park H.-J."/>
            <person name="Ramirez L."/>
            <person name="Alfaro M."/>
            <person name="Sun H."/>
            <person name="Tritt A."/>
            <person name="Yoshinaga Y."/>
            <person name="Zwiers L.-H."/>
            <person name="Turgeon B."/>
            <person name="Goodwin S."/>
            <person name="Spatafora J."/>
            <person name="Crous P."/>
            <person name="Grigoriev I."/>
        </authorList>
    </citation>
    <scope>NUCLEOTIDE SEQUENCE</scope>
    <source>
        <strain evidence="3">CBS 627.86</strain>
    </source>
</reference>
<keyword evidence="2" id="KW-0472">Membrane</keyword>
<sequence>MASKDDGTEDDRQTLLPCSSSTSLTLHHASGDHQVRGLPILIATILICTFLNVGLAVWVAQRWKDGQLVQDGDRFCVHHLSRWSPLVEQVEPNWHTVLFNGSFLKESSYRGPAGPETDAAWEALGGDYRSVVIPETEAEEAGLGPDHVRISQHYGGGLPANVEGLHHIHCLNLLRKTLWWNYEYYRDLKLGAFKNAEFIVRYHATHCLDILRQQLMCVPDVGVFGQVWYQPEGEPRPIAFTDFNTKHKCRDHEAVRKWAEEHQLPPEKDVDMSLFYEMPGPGVFVNPEVP</sequence>
<gene>
    <name evidence="3" type="ORF">BDV96DRAFT_610881</name>
</gene>
<dbReference type="AlphaFoldDB" id="A0A6A5ZLG8"/>
<dbReference type="PANTHER" id="PTHR33365:SF13">
    <property type="entry name" value="TAT PATHWAY SIGNAL SEQUENCE"/>
    <property type="match status" value="1"/>
</dbReference>
<name>A0A6A5ZLG8_9PLEO</name>
<protein>
    <recommendedName>
        <fullName evidence="5">Tat pathway signal sequence</fullName>
    </recommendedName>
</protein>
<organism evidence="3 4">
    <name type="scientific">Lophiotrema nucula</name>
    <dbReference type="NCBI Taxonomy" id="690887"/>
    <lineage>
        <taxon>Eukaryota</taxon>
        <taxon>Fungi</taxon>
        <taxon>Dikarya</taxon>
        <taxon>Ascomycota</taxon>
        <taxon>Pezizomycotina</taxon>
        <taxon>Dothideomycetes</taxon>
        <taxon>Pleosporomycetidae</taxon>
        <taxon>Pleosporales</taxon>
        <taxon>Lophiotremataceae</taxon>
        <taxon>Lophiotrema</taxon>
    </lineage>
</organism>
<dbReference type="Pfam" id="PF11807">
    <property type="entry name" value="UstYa"/>
    <property type="match status" value="1"/>
</dbReference>
<dbReference type="OrthoDB" id="3687641at2759"/>
<dbReference type="Proteomes" id="UP000799770">
    <property type="component" value="Unassembled WGS sequence"/>
</dbReference>
<evidence type="ECO:0000256" key="2">
    <source>
        <dbReference type="SAM" id="Phobius"/>
    </source>
</evidence>
<keyword evidence="4" id="KW-1185">Reference proteome</keyword>
<dbReference type="EMBL" id="ML977316">
    <property type="protein sequence ID" value="KAF2119081.1"/>
    <property type="molecule type" value="Genomic_DNA"/>
</dbReference>
<feature type="transmembrane region" description="Helical" evidence="2">
    <location>
        <begin position="40"/>
        <end position="60"/>
    </location>
</feature>
<accession>A0A6A5ZLG8</accession>